<sequence length="1121" mass="129484">MAPSKRWMDLVDDRLSEAYETGVQSFLNYAFKRTGKNKEIRCPCVKCGNTYSGTREVVESHLKVYGIVQNYTFWYHHGERSGEPQSESDGDDGEEIEEDESDNEMHEIIRDLYPEFSDVGRDFENSNSMSNDEIEEEPNDEAKKFYRLLRDSNQPLYDGSKSSKLSLLVKLLHIKSLGGWSNASFTMLLQLLKDDLLPSGTNFPNSYYEAKKIIQDLGLSYKKIDACINDCMLYWKEDANSNLCKVCGASRWKHDKHSGETKQKVSGKRVPMKSLRYFPLKPRLQRLFMSKKTASLMRWHIDQRVDDGVMRHPADSISWRSFNELHESFALEPRNVRLGLASDGFQPFGDSRKPYSIWPVILIPYNLPPWMCMKQSNFILSMLIPGPESPGDAIDIYLQPLINELKELWDVGVETFDVSIRQNFQLHAALLWTINDFPAYGNLSGWSTKGKLACPCCNKNTFSIRLTNGGKQCYMGHRRYLPINHKWRNDKFSFDGTKERGCAPKLLTGDEILGQVQDLEGIILTKYANKRQKISHSDRGDNWNKKSIFFELPYWKTLLLRHNLDLMHIEKNITDSILGTIMNIKGKTKDTIKSRLDLQAMHIRPELHPVRKGDKLALPHASYTLCPKEKHTFCVFFKQLRVPDGFSSNISHCVNLKEHKISGLKSHDCHVILQRLLPYAIRGLLPKAVFEPLIELSSFFTVVGSKTLKSDDLNQIEAQIPITLCKLERVFPPSFFDVMLHLPIHLANEAKIGGPSQYRSMYSIEQYLYTLKGYIRNRACPEGSIAEGYIANECMTFCSRYLHGMDTKFNRHERNYDCRDIKAHKGLFIFCQPGRAIGAGTTRDLDTNEFKQAHIYVLKNCPEVQPFLDQFSQIQSRRALEVFDKNFIEWFKIKVAQIHKQDNNLIMEDLLSLSRGPTKYVTCYNGYLINGYRFRIEDIDKGLRTQNSGVVVVGDTGSETERRDYYGVLTEIIELQYLGGRRVVLFRCNWWDVYNKEKGVKIDEYGHISVNCQRLLKTNEPFVLANQASQVFYASDNVNKGWHIVQKTQPRDIYEMPLEMDEDSNDLQNRVEAYQQFESFISINAASTSQNMDDEVNWNRKDMEPMIIDITSTRKKKKQKS</sequence>
<dbReference type="RefSeq" id="XP_020097145.1">
    <property type="nucleotide sequence ID" value="XM_020241556.1"/>
</dbReference>
<protein>
    <submittedName>
        <fullName evidence="6">Uncharacterized protein LOC109716224</fullName>
    </submittedName>
</protein>
<keyword evidence="5" id="KW-1185">Reference proteome</keyword>
<evidence type="ECO:0000259" key="3">
    <source>
        <dbReference type="Pfam" id="PF13960"/>
    </source>
</evidence>
<dbReference type="PANTHER" id="PTHR10775">
    <property type="entry name" value="OS08G0208400 PROTEIN"/>
    <property type="match status" value="1"/>
</dbReference>
<dbReference type="GeneID" id="109716224"/>
<gene>
    <name evidence="6" type="primary">LOC109716224</name>
</gene>
<evidence type="ECO:0000259" key="2">
    <source>
        <dbReference type="Pfam" id="PF13952"/>
    </source>
</evidence>
<evidence type="ECO:0000256" key="1">
    <source>
        <dbReference type="SAM" id="MobiDB-lite"/>
    </source>
</evidence>
<dbReference type="Proteomes" id="UP000515123">
    <property type="component" value="Linkage group 10"/>
</dbReference>
<dbReference type="Pfam" id="PF13963">
    <property type="entry name" value="Transpos_assoc"/>
    <property type="match status" value="1"/>
</dbReference>
<dbReference type="InterPro" id="IPR025312">
    <property type="entry name" value="DUF4216"/>
</dbReference>
<feature type="domain" description="Transposase-associated" evidence="4">
    <location>
        <begin position="5"/>
        <end position="79"/>
    </location>
</feature>
<dbReference type="Pfam" id="PF02992">
    <property type="entry name" value="Transposase_21"/>
    <property type="match status" value="1"/>
</dbReference>
<feature type="domain" description="DUF4218" evidence="3">
    <location>
        <begin position="704"/>
        <end position="815"/>
    </location>
</feature>
<evidence type="ECO:0000313" key="5">
    <source>
        <dbReference type="Proteomes" id="UP000515123"/>
    </source>
</evidence>
<evidence type="ECO:0000259" key="4">
    <source>
        <dbReference type="Pfam" id="PF13963"/>
    </source>
</evidence>
<dbReference type="AlphaFoldDB" id="A0A6P5FVQ6"/>
<dbReference type="Pfam" id="PF13960">
    <property type="entry name" value="DUF4218"/>
    <property type="match status" value="1"/>
</dbReference>
<evidence type="ECO:0000313" key="6">
    <source>
        <dbReference type="RefSeq" id="XP_020097145.1"/>
    </source>
</evidence>
<feature type="region of interest" description="Disordered" evidence="1">
    <location>
        <begin position="78"/>
        <end position="104"/>
    </location>
</feature>
<dbReference type="PANTHER" id="PTHR10775:SF173">
    <property type="match status" value="1"/>
</dbReference>
<proteinExistence type="predicted"/>
<reference evidence="6" key="2">
    <citation type="submission" date="2025-08" db="UniProtKB">
        <authorList>
            <consortium name="RefSeq"/>
        </authorList>
    </citation>
    <scope>IDENTIFICATION</scope>
    <source>
        <tissue evidence="6">Leaf</tissue>
    </source>
</reference>
<reference evidence="5" key="1">
    <citation type="journal article" date="2015" name="Nat. Genet.">
        <title>The pineapple genome and the evolution of CAM photosynthesis.</title>
        <authorList>
            <person name="Ming R."/>
            <person name="VanBuren R."/>
            <person name="Wai C.M."/>
            <person name="Tang H."/>
            <person name="Schatz M.C."/>
            <person name="Bowers J.E."/>
            <person name="Lyons E."/>
            <person name="Wang M.L."/>
            <person name="Chen J."/>
            <person name="Biggers E."/>
            <person name="Zhang J."/>
            <person name="Huang L."/>
            <person name="Zhang L."/>
            <person name="Miao W."/>
            <person name="Zhang J."/>
            <person name="Ye Z."/>
            <person name="Miao C."/>
            <person name="Lin Z."/>
            <person name="Wang H."/>
            <person name="Zhou H."/>
            <person name="Yim W.C."/>
            <person name="Priest H.D."/>
            <person name="Zheng C."/>
            <person name="Woodhouse M."/>
            <person name="Edger P.P."/>
            <person name="Guyot R."/>
            <person name="Guo H.B."/>
            <person name="Guo H."/>
            <person name="Zheng G."/>
            <person name="Singh R."/>
            <person name="Sharma A."/>
            <person name="Min X."/>
            <person name="Zheng Y."/>
            <person name="Lee H."/>
            <person name="Gurtowski J."/>
            <person name="Sedlazeck F.J."/>
            <person name="Harkess A."/>
            <person name="McKain M.R."/>
            <person name="Liao Z."/>
            <person name="Fang J."/>
            <person name="Liu J."/>
            <person name="Zhang X."/>
            <person name="Zhang Q."/>
            <person name="Hu W."/>
            <person name="Qin Y."/>
            <person name="Wang K."/>
            <person name="Chen L.Y."/>
            <person name="Shirley N."/>
            <person name="Lin Y.R."/>
            <person name="Liu L.Y."/>
            <person name="Hernandez A.G."/>
            <person name="Wright C.L."/>
            <person name="Bulone V."/>
            <person name="Tuskan G.A."/>
            <person name="Heath K."/>
            <person name="Zee F."/>
            <person name="Moore P.H."/>
            <person name="Sunkar R."/>
            <person name="Leebens-Mack J.H."/>
            <person name="Mockler T."/>
            <person name="Bennetzen J.L."/>
            <person name="Freeling M."/>
            <person name="Sankoff D."/>
            <person name="Paterson A.H."/>
            <person name="Zhu X."/>
            <person name="Yang X."/>
            <person name="Smith J.A."/>
            <person name="Cushman J.C."/>
            <person name="Paull R.E."/>
            <person name="Yu Q."/>
        </authorList>
    </citation>
    <scope>NUCLEOTIDE SEQUENCE [LARGE SCALE GENOMIC DNA]</scope>
    <source>
        <strain evidence="5">cv. F153</strain>
    </source>
</reference>
<organism evidence="5 6">
    <name type="scientific">Ananas comosus</name>
    <name type="common">Pineapple</name>
    <name type="synonym">Ananas ananas</name>
    <dbReference type="NCBI Taxonomy" id="4615"/>
    <lineage>
        <taxon>Eukaryota</taxon>
        <taxon>Viridiplantae</taxon>
        <taxon>Streptophyta</taxon>
        <taxon>Embryophyta</taxon>
        <taxon>Tracheophyta</taxon>
        <taxon>Spermatophyta</taxon>
        <taxon>Magnoliopsida</taxon>
        <taxon>Liliopsida</taxon>
        <taxon>Poales</taxon>
        <taxon>Bromeliaceae</taxon>
        <taxon>Bromelioideae</taxon>
        <taxon>Ananas</taxon>
    </lineage>
</organism>
<dbReference type="InterPro" id="IPR004242">
    <property type="entry name" value="Transposase_21"/>
</dbReference>
<dbReference type="Pfam" id="PF13952">
    <property type="entry name" value="DUF4216"/>
    <property type="match status" value="1"/>
</dbReference>
<feature type="domain" description="DUF4216" evidence="2">
    <location>
        <begin position="973"/>
        <end position="1045"/>
    </location>
</feature>
<dbReference type="InterPro" id="IPR029480">
    <property type="entry name" value="Transpos_assoc"/>
</dbReference>
<accession>A0A6P5FVQ6</accession>
<name>A0A6P5FVQ6_ANACO</name>
<dbReference type="OrthoDB" id="783900at2759"/>
<feature type="compositionally biased region" description="Acidic residues" evidence="1">
    <location>
        <begin position="86"/>
        <end position="102"/>
    </location>
</feature>
<dbReference type="InterPro" id="IPR025452">
    <property type="entry name" value="DUF4218"/>
</dbReference>